<protein>
    <submittedName>
        <fullName evidence="5">Sulfopyruvate decarboxylase subunit alpha</fullName>
        <ecNumber evidence="5">4.1.1.79</ecNumber>
    </submittedName>
</protein>
<reference evidence="4" key="3">
    <citation type="submission" date="2023-12" db="EMBL/GenBank/DDBJ databases">
        <authorList>
            <person name="Sun Q."/>
            <person name="Inoue M."/>
        </authorList>
    </citation>
    <scope>NUCLEOTIDE SEQUENCE</scope>
    <source>
        <strain evidence="4">JCM 10667</strain>
    </source>
</reference>
<dbReference type="Gene3D" id="3.40.50.970">
    <property type="match status" value="1"/>
</dbReference>
<keyword evidence="5" id="KW-0670">Pyruvate</keyword>
<dbReference type="GO" id="GO:0000287">
    <property type="term" value="F:magnesium ion binding"/>
    <property type="evidence" value="ECO:0007669"/>
    <property type="project" value="UniProtKB-ARBA"/>
</dbReference>
<comment type="caution">
    <text evidence="5">The sequence shown here is derived from an EMBL/GenBank/DDBJ whole genome shotgun (WGS) entry which is preliminary data.</text>
</comment>
<keyword evidence="1" id="KW-0210">Decarboxylase</keyword>
<reference evidence="5 6" key="2">
    <citation type="submission" date="2020-08" db="EMBL/GenBank/DDBJ databases">
        <title>Sequencing the genomes of 1000 actinobacteria strains.</title>
        <authorList>
            <person name="Klenk H.-P."/>
        </authorList>
    </citation>
    <scope>NUCLEOTIDE SEQUENCE [LARGE SCALE GENOMIC DNA]</scope>
    <source>
        <strain evidence="5 6">DSM 44772</strain>
    </source>
</reference>
<accession>A0A7W7MVB7</accession>
<dbReference type="Proteomes" id="UP001501427">
    <property type="component" value="Unassembled WGS sequence"/>
</dbReference>
<evidence type="ECO:0000313" key="5">
    <source>
        <dbReference type="EMBL" id="MBB4771710.1"/>
    </source>
</evidence>
<name>A0A7W7MVB7_9ACTN</name>
<dbReference type="EMBL" id="BAAAHD010000001">
    <property type="protein sequence ID" value="GAA0542804.1"/>
    <property type="molecule type" value="Genomic_DNA"/>
</dbReference>
<feature type="domain" description="Thiamine pyrophosphate enzyme N-terminal TPP-binding" evidence="3">
    <location>
        <begin position="14"/>
        <end position="111"/>
    </location>
</feature>
<dbReference type="GO" id="GO:0050545">
    <property type="term" value="F:sulfopyruvate decarboxylase activity"/>
    <property type="evidence" value="ECO:0007669"/>
    <property type="project" value="UniProtKB-EC"/>
</dbReference>
<keyword evidence="2 5" id="KW-0456">Lyase</keyword>
<evidence type="ECO:0000313" key="6">
    <source>
        <dbReference type="Proteomes" id="UP000549343"/>
    </source>
</evidence>
<dbReference type="SUPFAM" id="SSF52518">
    <property type="entry name" value="Thiamin diphosphate-binding fold (THDP-binding)"/>
    <property type="match status" value="1"/>
</dbReference>
<dbReference type="GO" id="GO:0030976">
    <property type="term" value="F:thiamine pyrophosphate binding"/>
    <property type="evidence" value="ECO:0007669"/>
    <property type="project" value="InterPro"/>
</dbReference>
<organism evidence="5 6">
    <name type="scientific">Actinomadura livida</name>
    <dbReference type="NCBI Taxonomy" id="79909"/>
    <lineage>
        <taxon>Bacteria</taxon>
        <taxon>Bacillati</taxon>
        <taxon>Actinomycetota</taxon>
        <taxon>Actinomycetes</taxon>
        <taxon>Streptosporangiales</taxon>
        <taxon>Thermomonosporaceae</taxon>
        <taxon>Actinomadura</taxon>
    </lineage>
</organism>
<evidence type="ECO:0000256" key="1">
    <source>
        <dbReference type="ARBA" id="ARBA00022793"/>
    </source>
</evidence>
<dbReference type="EMBL" id="JACHMV010000001">
    <property type="protein sequence ID" value="MBB4771710.1"/>
    <property type="molecule type" value="Genomic_DNA"/>
</dbReference>
<gene>
    <name evidence="5" type="ORF">F4557_000128</name>
    <name evidence="4" type="ORF">GCM10009546_01080</name>
</gene>
<evidence type="ECO:0000313" key="4">
    <source>
        <dbReference type="EMBL" id="GAA0542804.1"/>
    </source>
</evidence>
<dbReference type="InterPro" id="IPR029061">
    <property type="entry name" value="THDP-binding"/>
</dbReference>
<proteinExistence type="predicted"/>
<dbReference type="EC" id="4.1.1.79" evidence="5"/>
<dbReference type="InterPro" id="IPR051818">
    <property type="entry name" value="TPP_dependent_decarboxylase"/>
</dbReference>
<dbReference type="RefSeq" id="WP_184878419.1">
    <property type="nucleotide sequence ID" value="NZ_BAAAHD010000001.1"/>
</dbReference>
<dbReference type="InterPro" id="IPR012001">
    <property type="entry name" value="Thiamin_PyroP_enz_TPP-bd_dom"/>
</dbReference>
<reference evidence="4 7" key="1">
    <citation type="journal article" date="2019" name="Int. J. Syst. Evol. Microbiol.">
        <title>The Global Catalogue of Microorganisms (GCM) 10K type strain sequencing project: providing services to taxonomists for standard genome sequencing and annotation.</title>
        <authorList>
            <consortium name="The Broad Institute Genomics Platform"/>
            <consortium name="The Broad Institute Genome Sequencing Center for Infectious Disease"/>
            <person name="Wu L."/>
            <person name="Ma J."/>
        </authorList>
    </citation>
    <scope>NUCLEOTIDE SEQUENCE [LARGE SCALE GENOMIC DNA]</scope>
    <source>
        <strain evidence="4 7">JCM 10667</strain>
    </source>
</reference>
<evidence type="ECO:0000256" key="2">
    <source>
        <dbReference type="ARBA" id="ARBA00023239"/>
    </source>
</evidence>
<keyword evidence="7" id="KW-1185">Reference proteome</keyword>
<dbReference type="CDD" id="cd07035">
    <property type="entry name" value="TPP_PYR_POX_like"/>
    <property type="match status" value="1"/>
</dbReference>
<dbReference type="PANTHER" id="PTHR42818:SF1">
    <property type="entry name" value="SULFOPYRUVATE DECARBOXYLASE"/>
    <property type="match status" value="1"/>
</dbReference>
<dbReference type="Pfam" id="PF02776">
    <property type="entry name" value="TPP_enzyme_N"/>
    <property type="match status" value="1"/>
</dbReference>
<dbReference type="PANTHER" id="PTHR42818">
    <property type="entry name" value="SULFOPYRUVATE DECARBOXYLASE SUBUNIT ALPHA"/>
    <property type="match status" value="1"/>
</dbReference>
<dbReference type="Proteomes" id="UP000549343">
    <property type="component" value="Unassembled WGS sequence"/>
</dbReference>
<evidence type="ECO:0000259" key="3">
    <source>
        <dbReference type="Pfam" id="PF02776"/>
    </source>
</evidence>
<sequence length="176" mass="18575">MSNERPPGRDPAAILRTALGEAGIEVVASLPDSWLSPLLTALDADPRIRHVKVTREDDALGIAAGTALAGGLGAVVCQNAGLLVGANALAGYVHLHELPLLVVAAQRGDVDDGFYYQAYKGRVVPPVLDAIGVPYHRMRGGADPRLVTAAADQARLHRRPVVLLLDRESLLGEDAR</sequence>
<dbReference type="AlphaFoldDB" id="A0A7W7MVB7"/>
<evidence type="ECO:0000313" key="7">
    <source>
        <dbReference type="Proteomes" id="UP001501427"/>
    </source>
</evidence>